<evidence type="ECO:0000259" key="5">
    <source>
        <dbReference type="PROSITE" id="PS51635"/>
    </source>
</evidence>
<dbReference type="EMBL" id="HG934468">
    <property type="protein sequence ID" value="CDN32445.1"/>
    <property type="molecule type" value="Genomic_DNA"/>
</dbReference>
<dbReference type="GO" id="GO:0016042">
    <property type="term" value="P:lipid catabolic process"/>
    <property type="evidence" value="ECO:0007669"/>
    <property type="project" value="UniProtKB-UniRule"/>
</dbReference>
<feature type="short sequence motif" description="DGA/G" evidence="4">
    <location>
        <begin position="188"/>
        <end position="190"/>
    </location>
</feature>
<feature type="short sequence motif" description="GXSXG" evidence="4">
    <location>
        <begin position="34"/>
        <end position="38"/>
    </location>
</feature>
<feature type="active site" description="Nucleophile" evidence="4">
    <location>
        <position position="36"/>
    </location>
</feature>
<evidence type="ECO:0000256" key="1">
    <source>
        <dbReference type="ARBA" id="ARBA00022801"/>
    </source>
</evidence>
<sequence length="743" mass="83750">MGLVLSGGGARGLYHVGILKALEENSIPIDYIAGASMGAIVGGMYASGYSPDYMWEFFKTDSVSTWLSGKLPEEFSYFFKKYAPTPEMVSIDLNAGKEDITKALQLPTNLVSPYLLDLAFHRMITPASSAAADNFDNLMVPFRCVASDVFNKKLVVFKDGNLTFAIRASMSIPLVFKPMIMDTTLLYDGGVYNNFPWQSLDAYFQPDVYIGGVCARNYENPSHDNLVGQLSVMITQHTDYQLPRDTDVEIKHIFKDVTTLEYTKAEYIMQRGYDDAMAAMPQIKERIKRRVSPEEIVAKRAAFNAKKCELIYEGVQIMGLDPAQTHFVMRQLGIRDSQLISEAYFREKYLKIMATGIFTSEFPEVQFNPKSGFYRIILRMATQSDMKFSIGGNLSSTSLNQLYAGFRYRTVGRTASSYGVEAALGDYLSFVALNGRHDFYTRFPFYISYGAGVDVVDNDAKNARMYYSSKDWRAQQSIRYLVRGSFAANVSDNQTAFRAHLNLGKTRHKYFNSYYISTDTPTRLDFLYGSLTAELQKKTTNYAIYPISGVSQTISAKFTSGIEGYRAGSTQTFASNLDGKNRSWWEVNFQREQYLTLGRLVNLGYHIEGAASNHPKFSDPIATAFSQPTFAPTPLSKSIFMPEYRSNSYIAMGIMPILKFDAKNNFYLKAYLYGFLPEEFLVENRDFIAPTFERLAGYAKFIYGGSLVYQTPIGPASLTVTRFTTAPSNWNLVVNFGMMLFNK</sequence>
<keyword evidence="2 4" id="KW-0442">Lipid degradation</keyword>
<dbReference type="GO" id="GO:0016787">
    <property type="term" value="F:hydrolase activity"/>
    <property type="evidence" value="ECO:0007669"/>
    <property type="project" value="UniProtKB-UniRule"/>
</dbReference>
<dbReference type="Proteomes" id="UP000027616">
    <property type="component" value="Chromosome I"/>
</dbReference>
<dbReference type="CDD" id="cd07205">
    <property type="entry name" value="Pat_PNPLA6_PNPLA7_NTE1_like"/>
    <property type="match status" value="1"/>
</dbReference>
<feature type="domain" description="PNPLA" evidence="5">
    <location>
        <begin position="3"/>
        <end position="201"/>
    </location>
</feature>
<dbReference type="PATRIC" id="fig|1433126.3.peg.2349"/>
<dbReference type="Pfam" id="PF01734">
    <property type="entry name" value="Patatin"/>
    <property type="match status" value="1"/>
</dbReference>
<reference evidence="6 7" key="1">
    <citation type="journal article" date="2015" name="Genome Announc.">
        <title>Complete Genome Sequence of the Novel Leech Symbiont Mucinivorans hirudinis M3T.</title>
        <authorList>
            <person name="Nelson M.C."/>
            <person name="Bomar L."/>
            <person name="Graf J."/>
        </authorList>
    </citation>
    <scope>NUCLEOTIDE SEQUENCE [LARGE SCALE GENOMIC DNA]</scope>
    <source>
        <strain evidence="7">M3</strain>
    </source>
</reference>
<feature type="active site" description="Proton acceptor" evidence="4">
    <location>
        <position position="188"/>
    </location>
</feature>
<evidence type="ECO:0000313" key="7">
    <source>
        <dbReference type="Proteomes" id="UP000027616"/>
    </source>
</evidence>
<protein>
    <submittedName>
        <fullName evidence="6">Putative patatin-like phospholipase</fullName>
    </submittedName>
</protein>
<evidence type="ECO:0000256" key="4">
    <source>
        <dbReference type="PROSITE-ProRule" id="PRU01161"/>
    </source>
</evidence>
<gene>
    <name evidence="6" type="ORF">BN938_2374</name>
</gene>
<dbReference type="AlphaFoldDB" id="A0A060RA04"/>
<dbReference type="PROSITE" id="PS51635">
    <property type="entry name" value="PNPLA"/>
    <property type="match status" value="1"/>
</dbReference>
<dbReference type="eggNOG" id="COG1752">
    <property type="taxonomic scope" value="Bacteria"/>
</dbReference>
<dbReference type="InterPro" id="IPR050301">
    <property type="entry name" value="NTE"/>
</dbReference>
<dbReference type="SUPFAM" id="SSF52151">
    <property type="entry name" value="FabD/lysophospholipase-like"/>
    <property type="match status" value="1"/>
</dbReference>
<dbReference type="STRING" id="1433126.BN938_2374"/>
<dbReference type="PANTHER" id="PTHR14226:SF29">
    <property type="entry name" value="NEUROPATHY TARGET ESTERASE SWS"/>
    <property type="match status" value="1"/>
</dbReference>
<evidence type="ECO:0000313" key="6">
    <source>
        <dbReference type="EMBL" id="CDN32445.1"/>
    </source>
</evidence>
<keyword evidence="3 4" id="KW-0443">Lipid metabolism</keyword>
<dbReference type="Gene3D" id="3.40.1090.10">
    <property type="entry name" value="Cytosolic phospholipase A2 catalytic domain"/>
    <property type="match status" value="2"/>
</dbReference>
<dbReference type="PANTHER" id="PTHR14226">
    <property type="entry name" value="NEUROPATHY TARGET ESTERASE/SWISS CHEESE D.MELANOGASTER"/>
    <property type="match status" value="1"/>
</dbReference>
<accession>A0A060RA04</accession>
<dbReference type="InterPro" id="IPR002641">
    <property type="entry name" value="PNPLA_dom"/>
</dbReference>
<evidence type="ECO:0000256" key="2">
    <source>
        <dbReference type="ARBA" id="ARBA00022963"/>
    </source>
</evidence>
<proteinExistence type="predicted"/>
<organism evidence="6 7">
    <name type="scientific">Mucinivorans hirudinis</name>
    <dbReference type="NCBI Taxonomy" id="1433126"/>
    <lineage>
        <taxon>Bacteria</taxon>
        <taxon>Pseudomonadati</taxon>
        <taxon>Bacteroidota</taxon>
        <taxon>Bacteroidia</taxon>
        <taxon>Bacteroidales</taxon>
        <taxon>Rikenellaceae</taxon>
        <taxon>Mucinivorans</taxon>
    </lineage>
</organism>
<name>A0A060RA04_9BACT</name>
<keyword evidence="7" id="KW-1185">Reference proteome</keyword>
<dbReference type="InterPro" id="IPR016035">
    <property type="entry name" value="Acyl_Trfase/lysoPLipase"/>
</dbReference>
<dbReference type="HOGENOM" id="CLU_021030_0_0_10"/>
<keyword evidence="1 4" id="KW-0378">Hydrolase</keyword>
<dbReference type="KEGG" id="rbc:BN938_2374"/>
<evidence type="ECO:0000256" key="3">
    <source>
        <dbReference type="ARBA" id="ARBA00023098"/>
    </source>
</evidence>
<feature type="short sequence motif" description="GXGXXG" evidence="4">
    <location>
        <begin position="7"/>
        <end position="12"/>
    </location>
</feature>